<dbReference type="AlphaFoldDB" id="A0A4U0Z2P0"/>
<name>A0A4U0Z2P0_9RHOB</name>
<dbReference type="NCBIfam" id="TIGR01560">
    <property type="entry name" value="put_DNA_pack"/>
    <property type="match status" value="1"/>
</dbReference>
<gene>
    <name evidence="1" type="ORF">FAZ78_00360</name>
</gene>
<evidence type="ECO:0000313" key="1">
    <source>
        <dbReference type="EMBL" id="TKA98545.1"/>
    </source>
</evidence>
<protein>
    <submittedName>
        <fullName evidence="1">Phage gp6-like head-tail connector protein</fullName>
    </submittedName>
</protein>
<dbReference type="EMBL" id="SWAU01000001">
    <property type="protein sequence ID" value="TKA98545.1"/>
    <property type="molecule type" value="Genomic_DNA"/>
</dbReference>
<reference evidence="1 2" key="1">
    <citation type="submission" date="2019-04" db="EMBL/GenBank/DDBJ databases">
        <title>Crypto-aerobic microbial life in anoxic (sulfidic) marine sediments.</title>
        <authorList>
            <person name="Bhattacharya S."/>
            <person name="Roy C."/>
            <person name="Mondal N."/>
            <person name="Sarkar J."/>
            <person name="Mandal S."/>
            <person name="Rameez M.J."/>
            <person name="Ghosh W."/>
        </authorList>
    </citation>
    <scope>NUCLEOTIDE SEQUENCE [LARGE SCALE GENOMIC DNA]</scope>
    <source>
        <strain evidence="1 2">SBBC</strain>
    </source>
</reference>
<dbReference type="Gene3D" id="1.10.3230.30">
    <property type="entry name" value="Phage gp6-like head-tail connector protein"/>
    <property type="match status" value="1"/>
</dbReference>
<dbReference type="Pfam" id="PF05135">
    <property type="entry name" value="Phage_connect_1"/>
    <property type="match status" value="1"/>
</dbReference>
<organism evidence="1 2">
    <name type="scientific">Cereibacter changlensis</name>
    <dbReference type="NCBI Taxonomy" id="402884"/>
    <lineage>
        <taxon>Bacteria</taxon>
        <taxon>Pseudomonadati</taxon>
        <taxon>Pseudomonadota</taxon>
        <taxon>Alphaproteobacteria</taxon>
        <taxon>Rhodobacterales</taxon>
        <taxon>Paracoccaceae</taxon>
        <taxon>Cereibacter</taxon>
    </lineage>
</organism>
<accession>A0A4U0Z2P0</accession>
<sequence length="105" mass="11770">MMAIVDLSLLKLQLAFTDDMETVDDPLLDRQIQAAQNHIERMLGYKIEATFGGEGQEPIPPALEQAVLQLAAWWYEQRETAVVGSAAPVPFGVSEIVNEYREFSF</sequence>
<dbReference type="Proteomes" id="UP000306340">
    <property type="component" value="Unassembled WGS sequence"/>
</dbReference>
<dbReference type="CDD" id="cd08054">
    <property type="entry name" value="gp6"/>
    <property type="match status" value="1"/>
</dbReference>
<dbReference type="InterPro" id="IPR006450">
    <property type="entry name" value="Phage_HK97_gp6-like"/>
</dbReference>
<evidence type="ECO:0000313" key="2">
    <source>
        <dbReference type="Proteomes" id="UP000306340"/>
    </source>
</evidence>
<comment type="caution">
    <text evidence="1">The sequence shown here is derived from an EMBL/GenBank/DDBJ whole genome shotgun (WGS) entry which is preliminary data.</text>
</comment>
<dbReference type="InterPro" id="IPR021146">
    <property type="entry name" value="Phage_gp6-like_head-tail"/>
</dbReference>
<proteinExistence type="predicted"/>